<evidence type="ECO:0000313" key="17">
    <source>
        <dbReference type="EMBL" id="KAJ7331105.1"/>
    </source>
</evidence>
<evidence type="ECO:0000256" key="11">
    <source>
        <dbReference type="ARBA" id="ARBA00023157"/>
    </source>
</evidence>
<feature type="transmembrane region" description="Helical" evidence="14">
    <location>
        <begin position="728"/>
        <end position="751"/>
    </location>
</feature>
<dbReference type="PANTHER" id="PTHR12011">
    <property type="entry name" value="ADHESION G-PROTEIN COUPLED RECEPTOR"/>
    <property type="match status" value="1"/>
</dbReference>
<keyword evidence="12" id="KW-0325">Glycoprotein</keyword>
<evidence type="ECO:0008006" key="19">
    <source>
        <dbReference type="Google" id="ProtNLM"/>
    </source>
</evidence>
<dbReference type="PROSITE" id="PS50261">
    <property type="entry name" value="G_PROTEIN_RECEP_F2_4"/>
    <property type="match status" value="1"/>
</dbReference>
<keyword evidence="3" id="KW-1003">Cell membrane</keyword>
<dbReference type="InterPro" id="IPR000832">
    <property type="entry name" value="GPCR_2_secretin-like"/>
</dbReference>
<keyword evidence="4" id="KW-0245">EGF-like domain</keyword>
<evidence type="ECO:0000259" key="16">
    <source>
        <dbReference type="PROSITE" id="PS50261"/>
    </source>
</evidence>
<evidence type="ECO:0000313" key="18">
    <source>
        <dbReference type="Proteomes" id="UP001163046"/>
    </source>
</evidence>
<keyword evidence="9 14" id="KW-1133">Transmembrane helix</keyword>
<accession>A0A9X0CDV3</accession>
<dbReference type="InterPro" id="IPR017981">
    <property type="entry name" value="GPCR_2-like_7TM"/>
</dbReference>
<dbReference type="GO" id="GO:0007166">
    <property type="term" value="P:cell surface receptor signaling pathway"/>
    <property type="evidence" value="ECO:0007669"/>
    <property type="project" value="InterPro"/>
</dbReference>
<dbReference type="InterPro" id="IPR057244">
    <property type="entry name" value="GAIN_B"/>
</dbReference>
<evidence type="ECO:0000256" key="1">
    <source>
        <dbReference type="ARBA" id="ARBA00004651"/>
    </source>
</evidence>
<keyword evidence="18" id="KW-1185">Reference proteome</keyword>
<feature type="transmembrane region" description="Helical" evidence="14">
    <location>
        <begin position="703"/>
        <end position="722"/>
    </location>
</feature>
<evidence type="ECO:0000256" key="7">
    <source>
        <dbReference type="ARBA" id="ARBA00022737"/>
    </source>
</evidence>
<evidence type="ECO:0000256" key="5">
    <source>
        <dbReference type="ARBA" id="ARBA00022692"/>
    </source>
</evidence>
<dbReference type="Pfam" id="PF01825">
    <property type="entry name" value="GPS"/>
    <property type="match status" value="1"/>
</dbReference>
<evidence type="ECO:0000259" key="15">
    <source>
        <dbReference type="PROSITE" id="PS50221"/>
    </source>
</evidence>
<keyword evidence="11" id="KW-1015">Disulfide bond</keyword>
<comment type="subcellular location">
    <subcellularLocation>
        <location evidence="1">Cell membrane</location>
        <topology evidence="1">Multi-pass membrane protein</topology>
    </subcellularLocation>
</comment>
<feature type="transmembrane region" description="Helical" evidence="14">
    <location>
        <begin position="657"/>
        <end position="683"/>
    </location>
</feature>
<dbReference type="AlphaFoldDB" id="A0A9X0CDV3"/>
<evidence type="ECO:0000256" key="2">
    <source>
        <dbReference type="ARBA" id="ARBA00007343"/>
    </source>
</evidence>
<evidence type="ECO:0000256" key="3">
    <source>
        <dbReference type="ARBA" id="ARBA00022475"/>
    </source>
</evidence>
<feature type="region of interest" description="Disordered" evidence="13">
    <location>
        <begin position="170"/>
        <end position="199"/>
    </location>
</feature>
<dbReference type="PROSITE" id="PS00650">
    <property type="entry name" value="G_PROTEIN_RECEP_F2_2"/>
    <property type="match status" value="1"/>
</dbReference>
<feature type="domain" description="G-protein coupled receptors family 2 profile 2" evidence="16">
    <location>
        <begin position="513"/>
        <end position="752"/>
    </location>
</feature>
<dbReference type="InterPro" id="IPR017983">
    <property type="entry name" value="GPCR_2_secretin-like_CS"/>
</dbReference>
<gene>
    <name evidence="17" type="ORF">OS493_020806</name>
</gene>
<keyword evidence="8" id="KW-0106">Calcium</keyword>
<reference evidence="17" key="1">
    <citation type="submission" date="2023-01" db="EMBL/GenBank/DDBJ databases">
        <title>Genome assembly of the deep-sea coral Lophelia pertusa.</title>
        <authorList>
            <person name="Herrera S."/>
            <person name="Cordes E."/>
        </authorList>
    </citation>
    <scope>NUCLEOTIDE SEQUENCE</scope>
    <source>
        <strain evidence="17">USNM1676648</strain>
        <tissue evidence="17">Polyp</tissue>
    </source>
</reference>
<evidence type="ECO:0000256" key="13">
    <source>
        <dbReference type="SAM" id="MobiDB-lite"/>
    </source>
</evidence>
<name>A0A9X0CDV3_9CNID</name>
<feature type="transmembrane region" description="Helical" evidence="14">
    <location>
        <begin position="617"/>
        <end position="637"/>
    </location>
</feature>
<evidence type="ECO:0000256" key="6">
    <source>
        <dbReference type="ARBA" id="ARBA00022729"/>
    </source>
</evidence>
<feature type="transmembrane region" description="Helical" evidence="14">
    <location>
        <begin position="573"/>
        <end position="596"/>
    </location>
</feature>
<dbReference type="Gene3D" id="1.20.1070.10">
    <property type="entry name" value="Rhodopsin 7-helix transmembrane proteins"/>
    <property type="match status" value="1"/>
</dbReference>
<dbReference type="Gene3D" id="2.60.220.50">
    <property type="match status" value="1"/>
</dbReference>
<dbReference type="GO" id="GO:0005886">
    <property type="term" value="C:plasma membrane"/>
    <property type="evidence" value="ECO:0007669"/>
    <property type="project" value="UniProtKB-SubCell"/>
</dbReference>
<dbReference type="PROSITE" id="PS50221">
    <property type="entry name" value="GAIN_B"/>
    <property type="match status" value="1"/>
</dbReference>
<dbReference type="GO" id="GO:0004930">
    <property type="term" value="F:G protein-coupled receptor activity"/>
    <property type="evidence" value="ECO:0007669"/>
    <property type="project" value="InterPro"/>
</dbReference>
<dbReference type="Proteomes" id="UP001163046">
    <property type="component" value="Unassembled WGS sequence"/>
</dbReference>
<dbReference type="SMART" id="SM00303">
    <property type="entry name" value="GPS"/>
    <property type="match status" value="1"/>
</dbReference>
<evidence type="ECO:0000256" key="10">
    <source>
        <dbReference type="ARBA" id="ARBA00023136"/>
    </source>
</evidence>
<keyword evidence="5 14" id="KW-0812">Transmembrane</keyword>
<keyword evidence="10 14" id="KW-0472">Membrane</keyword>
<evidence type="ECO:0000256" key="12">
    <source>
        <dbReference type="ARBA" id="ARBA00023180"/>
    </source>
</evidence>
<organism evidence="17 18">
    <name type="scientific">Desmophyllum pertusum</name>
    <dbReference type="NCBI Taxonomy" id="174260"/>
    <lineage>
        <taxon>Eukaryota</taxon>
        <taxon>Metazoa</taxon>
        <taxon>Cnidaria</taxon>
        <taxon>Anthozoa</taxon>
        <taxon>Hexacorallia</taxon>
        <taxon>Scleractinia</taxon>
        <taxon>Caryophylliina</taxon>
        <taxon>Caryophylliidae</taxon>
        <taxon>Desmophyllum</taxon>
    </lineage>
</organism>
<keyword evidence="7" id="KW-0677">Repeat</keyword>
<protein>
    <recommendedName>
        <fullName evidence="19">G-protein coupled receptor</fullName>
    </recommendedName>
</protein>
<feature type="domain" description="GAIN-B" evidence="15">
    <location>
        <begin position="344"/>
        <end position="504"/>
    </location>
</feature>
<dbReference type="PANTHER" id="PTHR12011:SF347">
    <property type="entry name" value="FI21270P1-RELATED"/>
    <property type="match status" value="1"/>
</dbReference>
<keyword evidence="6" id="KW-0732">Signal</keyword>
<dbReference type="Pfam" id="PF00002">
    <property type="entry name" value="7tm_2"/>
    <property type="match status" value="1"/>
</dbReference>
<comment type="caution">
    <text evidence="17">The sequence shown here is derived from an EMBL/GenBank/DDBJ whole genome shotgun (WGS) entry which is preliminary data.</text>
</comment>
<evidence type="ECO:0000256" key="4">
    <source>
        <dbReference type="ARBA" id="ARBA00022536"/>
    </source>
</evidence>
<evidence type="ECO:0000256" key="9">
    <source>
        <dbReference type="ARBA" id="ARBA00022989"/>
    </source>
</evidence>
<dbReference type="EMBL" id="MU827790">
    <property type="protein sequence ID" value="KAJ7331105.1"/>
    <property type="molecule type" value="Genomic_DNA"/>
</dbReference>
<dbReference type="InterPro" id="IPR000203">
    <property type="entry name" value="GPS"/>
</dbReference>
<dbReference type="PRINTS" id="PR00249">
    <property type="entry name" value="GPCRSECRETIN"/>
</dbReference>
<proteinExistence type="inferred from homology"/>
<feature type="transmembrane region" description="Helical" evidence="14">
    <location>
        <begin position="515"/>
        <end position="538"/>
    </location>
</feature>
<dbReference type="FunFam" id="1.20.1070.10:FF:000054">
    <property type="entry name" value="Adhesion G protein-coupled receptor E3"/>
    <property type="match status" value="1"/>
</dbReference>
<sequence length="773" mass="85109">MIDLDYLPVNISQGARISVEGSKELCGNSSNCKAGGGSGGIVQIISRSGSIAPGAIILSGRSGDYRGAPEDGFLYIKGVKDGHFKTFPDKPFSWGYNPSSTRILPSSTWRTIKRSTFQSQFSIRPNQIRTATDTVTPTFIRIPTSRPYHGTTLNITASYAHEISRITSHRSSPAREVSSPSLYNPHVAMSSTKVPPTKKGNVENLQKLLDRVKLYKENKGNVSNQAAIITELMESFEVLTVVGNLTTEIINISVSLIEELNELMISEELSVNQSELQNQLSTLVTTVDELLDDRDAAAWRKSGMVMNLVEALERTSSLALNYTSATNQSILLSRKNIEMLAIVEYFDPSSNLTVPDRKEHVRPTGLITFQASGFSGRIKSKGGRLVVSMVVYKNLTSHFTNNKKSSYDREASQQATVLNSEIISVIAFYDGRPLYSLGKEAFLIFGNKSQNGADPRCVCWESLPGEREWLSNGVSLITSDSKQTVCSTNHLTSFAVIISLTDVDVSPEDQFALDIITYIGCGISFVALASSIIIFLCLRSLTDIRYRIHLHLCIALAMAQVVFLTGIKATEKQWLCTLVAVLLHYLYTASFTWMSAEGLHLYFEIVTVFNLESIKMVYYVIFCWGSPVIVVGISAIARMEGCGARNMCWLSLDKGFIWSFVGPVLAIILFNLVMLGMTIKVLVSLTDVAECNAQHSVRSGVKAALVLMPLLGITWIFGLLSVNSSTIAFQYLFAIINSLQGLFIFVFHCIGNTEVRAALTRLKKRHSVKIAST</sequence>
<evidence type="ECO:0000256" key="14">
    <source>
        <dbReference type="SAM" id="Phobius"/>
    </source>
</evidence>
<dbReference type="OrthoDB" id="5967661at2759"/>
<comment type="similarity">
    <text evidence="2">Belongs to the G-protein coupled receptor 2 family. Adhesion G-protein coupled receptor (ADGR) subfamily.</text>
</comment>
<dbReference type="InterPro" id="IPR046338">
    <property type="entry name" value="GAIN_dom_sf"/>
</dbReference>
<evidence type="ECO:0000256" key="8">
    <source>
        <dbReference type="ARBA" id="ARBA00022837"/>
    </source>
</evidence>